<keyword evidence="4 7" id="KW-0808">Transferase</keyword>
<dbReference type="PANTHER" id="PTHR11104">
    <property type="entry name" value="AMINOGLYCOSIDE N3-ACETYLTRANSFERASE"/>
    <property type="match status" value="1"/>
</dbReference>
<dbReference type="EMBL" id="CP016176">
    <property type="protein sequence ID" value="AOM39812.1"/>
    <property type="molecule type" value="Genomic_DNA"/>
</dbReference>
<dbReference type="Pfam" id="PF02522">
    <property type="entry name" value="Antibiotic_NAT"/>
    <property type="match status" value="1"/>
</dbReference>
<dbReference type="AlphaFoldDB" id="A0A2G0Q2Y8"/>
<name>A0A2G0Q2Y8_XENHO</name>
<accession>A0A2G0Q2Y8</accession>
<evidence type="ECO:0000256" key="1">
    <source>
        <dbReference type="ARBA" id="ARBA00003521"/>
    </source>
</evidence>
<evidence type="ECO:0000313" key="10">
    <source>
        <dbReference type="Proteomes" id="UP000094600"/>
    </source>
</evidence>
<sequence>MIQIGEDKYWIKSVLVNQIQAMGIKQGDVVMAHVSMHSVGDCLNGADDLIQAMLTVIGVDGTLLCYTNWEQNYEDSMDEDGCVPLELKPEIKPYDPSFSRASRDHGVFAECIRTTRGAIRSQNPGASVVAIGNNAEYFTENHSLNYGYGNNSPFAKFVEHHGKILMVGAPYETMSFLHHAEHLANIPNKNIRKMEIPLSKNGHIEWVKLEEFDTIYPVCDKFQEGYFKDIIEKFCHLNTEAIKGVIGSANTLLISAKEILDYAIYWMENYD</sequence>
<dbReference type="Proteomes" id="UP000094600">
    <property type="component" value="Chromosome"/>
</dbReference>
<dbReference type="EC" id="2.3.1.-" evidence="7"/>
<evidence type="ECO:0000313" key="9">
    <source>
        <dbReference type="EMBL" id="PHM53593.1"/>
    </source>
</evidence>
<proteinExistence type="inferred from homology"/>
<protein>
    <recommendedName>
        <fullName evidence="3 7">Aminoglycoside N(3)-acetyltransferase</fullName>
        <ecNumber evidence="7">2.3.1.-</ecNumber>
    </recommendedName>
</protein>
<dbReference type="RefSeq" id="WP_069315563.1">
    <property type="nucleotide sequence ID" value="NZ_CAWNQJ010000090.1"/>
</dbReference>
<comment type="similarity">
    <text evidence="2 7">Belongs to the antibiotic N-acetyltransferase family.</text>
</comment>
<reference evidence="9 11" key="2">
    <citation type="journal article" date="2017" name="Nat. Microbiol.">
        <title>Natural product diversity associated with the nematode symbionts Photorhabdus and Xenorhabdus.</title>
        <authorList>
            <person name="Tobias N.J."/>
            <person name="Wolff H."/>
            <person name="Djahanschiri B."/>
            <person name="Grundmann F."/>
            <person name="Kronenwerth M."/>
            <person name="Shi Y.M."/>
            <person name="Simonyi S."/>
            <person name="Grun P."/>
            <person name="Shapiro-Ilan D."/>
            <person name="Pidot S.J."/>
            <person name="Stinear T.P."/>
            <person name="Ebersberger I."/>
            <person name="Bode H.B."/>
        </authorList>
    </citation>
    <scope>NUCLEOTIDE SEQUENCE [LARGE SCALE GENOMIC DNA]</scope>
    <source>
        <strain evidence="9 11">DSM 17903</strain>
    </source>
</reference>
<dbReference type="InterPro" id="IPR003679">
    <property type="entry name" value="Amioglycoside_AcTrfase"/>
</dbReference>
<dbReference type="EMBL" id="NJAI01000006">
    <property type="protein sequence ID" value="PHM53593.1"/>
    <property type="molecule type" value="Genomic_DNA"/>
</dbReference>
<dbReference type="GO" id="GO:0046677">
    <property type="term" value="P:response to antibiotic"/>
    <property type="evidence" value="ECO:0007669"/>
    <property type="project" value="UniProtKB-KW"/>
</dbReference>
<evidence type="ECO:0000256" key="4">
    <source>
        <dbReference type="ARBA" id="ARBA00022679"/>
    </source>
</evidence>
<evidence type="ECO:0000256" key="5">
    <source>
        <dbReference type="ARBA" id="ARBA00023315"/>
    </source>
</evidence>
<evidence type="ECO:0000313" key="8">
    <source>
        <dbReference type="EMBL" id="AOM39812.1"/>
    </source>
</evidence>
<dbReference type="OrthoDB" id="7330654at2"/>
<evidence type="ECO:0000256" key="3">
    <source>
        <dbReference type="ARBA" id="ARBA00012882"/>
    </source>
</evidence>
<keyword evidence="5 7" id="KW-0012">Acyltransferase</keyword>
<reference evidence="8 10" key="1">
    <citation type="submission" date="2016-06" db="EMBL/GenBank/DDBJ databases">
        <title>Bacterial characters and pathogenicity of Xenorhabdus hominickii from an entomopathogenic nematode, Steinernema monticolum.</title>
        <authorList>
            <person name="Park Y."/>
            <person name="Kim Y."/>
        </authorList>
    </citation>
    <scope>NUCLEOTIDE SEQUENCE [LARGE SCALE GENOMIC DNA]</scope>
    <source>
        <strain evidence="8 10">ANU1</strain>
    </source>
</reference>
<evidence type="ECO:0000256" key="7">
    <source>
        <dbReference type="RuleBase" id="RU365031"/>
    </source>
</evidence>
<organism evidence="9 11">
    <name type="scientific">Xenorhabdus hominickii</name>
    <dbReference type="NCBI Taxonomy" id="351679"/>
    <lineage>
        <taxon>Bacteria</taxon>
        <taxon>Pseudomonadati</taxon>
        <taxon>Pseudomonadota</taxon>
        <taxon>Gammaproteobacteria</taxon>
        <taxon>Enterobacterales</taxon>
        <taxon>Morganellaceae</taxon>
        <taxon>Xenorhabdus</taxon>
    </lineage>
</organism>
<evidence type="ECO:0000256" key="2">
    <source>
        <dbReference type="ARBA" id="ARBA00006383"/>
    </source>
</evidence>
<keyword evidence="10" id="KW-1185">Reference proteome</keyword>
<dbReference type="GO" id="GO:0046353">
    <property type="term" value="F:aminoglycoside 3-N-acetyltransferase activity"/>
    <property type="evidence" value="ECO:0007669"/>
    <property type="project" value="UniProtKB-EC"/>
</dbReference>
<dbReference type="InterPro" id="IPR028345">
    <property type="entry name" value="Antibiotic_NAT-like"/>
</dbReference>
<keyword evidence="7" id="KW-0046">Antibiotic resistance</keyword>
<comment type="catalytic activity">
    <reaction evidence="6 7">
        <text>a 2-deoxystreptamine antibiotic + acetyl-CoA = an N(3)-acetyl-2-deoxystreptamine antibiotic + CoA + H(+)</text>
        <dbReference type="Rhea" id="RHEA:12665"/>
        <dbReference type="ChEBI" id="CHEBI:15378"/>
        <dbReference type="ChEBI" id="CHEBI:57287"/>
        <dbReference type="ChEBI" id="CHEBI:57288"/>
        <dbReference type="ChEBI" id="CHEBI:57921"/>
        <dbReference type="ChEBI" id="CHEBI:77452"/>
        <dbReference type="EC" id="2.3.1.81"/>
    </reaction>
</comment>
<dbReference type="STRING" id="351679.A9255_04010"/>
<evidence type="ECO:0000256" key="6">
    <source>
        <dbReference type="ARBA" id="ARBA00052868"/>
    </source>
</evidence>
<dbReference type="Proteomes" id="UP000225433">
    <property type="component" value="Unassembled WGS sequence"/>
</dbReference>
<comment type="function">
    <text evidence="1">Resistance to antibiotics containing the 2-deoxy-streptamine ring including gentamicin, kanamycin, tobramycin, neomycin and apramycin.</text>
</comment>
<dbReference type="KEGG" id="xho:A9255_04010"/>
<dbReference type="PANTHER" id="PTHR11104:SF0">
    <property type="entry name" value="SPBETA PROPHAGE-DERIVED AMINOGLYCOSIDE N(3')-ACETYLTRANSFERASE-LIKE PROTEIN YOKD"/>
    <property type="match status" value="1"/>
</dbReference>
<evidence type="ECO:0000313" key="11">
    <source>
        <dbReference type="Proteomes" id="UP000225433"/>
    </source>
</evidence>
<dbReference type="SUPFAM" id="SSF110710">
    <property type="entry name" value="TTHA0583/YokD-like"/>
    <property type="match status" value="1"/>
</dbReference>
<dbReference type="NCBIfam" id="NF033082">
    <property type="entry name" value="AAC_3"/>
    <property type="match status" value="1"/>
</dbReference>
<gene>
    <name evidence="8" type="ORF">A9255_04010</name>
    <name evidence="9" type="ORF">Xhom_03592</name>
</gene>